<dbReference type="PROSITE" id="PS50021">
    <property type="entry name" value="CH"/>
    <property type="match status" value="1"/>
</dbReference>
<proteinExistence type="predicted"/>
<organism evidence="5">
    <name type="scientific">Mesocestoides corti</name>
    <name type="common">Flatworm</name>
    <dbReference type="NCBI Taxonomy" id="53468"/>
    <lineage>
        <taxon>Eukaryota</taxon>
        <taxon>Metazoa</taxon>
        <taxon>Spiralia</taxon>
        <taxon>Lophotrochozoa</taxon>
        <taxon>Platyhelminthes</taxon>
        <taxon>Cestoda</taxon>
        <taxon>Eucestoda</taxon>
        <taxon>Cyclophyllidea</taxon>
        <taxon>Mesocestoididae</taxon>
        <taxon>Mesocestoides</taxon>
    </lineage>
</organism>
<dbReference type="InterPro" id="IPR001715">
    <property type="entry name" value="CH_dom"/>
</dbReference>
<dbReference type="AlphaFoldDB" id="A0A5K3FI56"/>
<feature type="region of interest" description="Disordered" evidence="3">
    <location>
        <begin position="343"/>
        <end position="365"/>
    </location>
</feature>
<dbReference type="PROSITE" id="PS00019">
    <property type="entry name" value="ACTININ_1"/>
    <property type="match status" value="1"/>
</dbReference>
<feature type="region of interest" description="Disordered" evidence="3">
    <location>
        <begin position="1"/>
        <end position="22"/>
    </location>
</feature>
<feature type="compositionally biased region" description="Low complexity" evidence="3">
    <location>
        <begin position="343"/>
        <end position="355"/>
    </location>
</feature>
<evidence type="ECO:0000259" key="4">
    <source>
        <dbReference type="PROSITE" id="PS50021"/>
    </source>
</evidence>
<feature type="region of interest" description="Disordered" evidence="3">
    <location>
        <begin position="603"/>
        <end position="644"/>
    </location>
</feature>
<dbReference type="SUPFAM" id="SSF47576">
    <property type="entry name" value="Calponin-homology domain, CH-domain"/>
    <property type="match status" value="1"/>
</dbReference>
<dbReference type="WBParaSite" id="MCU_008377-RA">
    <property type="protein sequence ID" value="MCU_008377-RA"/>
    <property type="gene ID" value="MCU_008377"/>
</dbReference>
<evidence type="ECO:0000313" key="5">
    <source>
        <dbReference type="WBParaSite" id="MCU_008377-RA"/>
    </source>
</evidence>
<dbReference type="GO" id="GO:0003779">
    <property type="term" value="F:actin binding"/>
    <property type="evidence" value="ECO:0007669"/>
    <property type="project" value="UniProtKB-KW"/>
</dbReference>
<accession>A0A5K3FI56</accession>
<protein>
    <submittedName>
        <fullName evidence="5">Calponin-homology (CH) domain-containing protein</fullName>
    </submittedName>
</protein>
<dbReference type="InterPro" id="IPR001589">
    <property type="entry name" value="Actinin_actin-bd_CS"/>
</dbReference>
<reference evidence="5" key="1">
    <citation type="submission" date="2019-11" db="UniProtKB">
        <authorList>
            <consortium name="WormBaseParasite"/>
        </authorList>
    </citation>
    <scope>IDENTIFICATION</scope>
</reference>
<keyword evidence="2" id="KW-0009">Actin-binding</keyword>
<evidence type="ECO:0000256" key="3">
    <source>
        <dbReference type="SAM" id="MobiDB-lite"/>
    </source>
</evidence>
<dbReference type="PANTHER" id="PTHR23167">
    <property type="entry name" value="CALPONIN HOMOLOGY DOMAIN-CONTAINING PROTEIN DDB_G0272472-RELATED"/>
    <property type="match status" value="1"/>
</dbReference>
<dbReference type="SMART" id="SM00033">
    <property type="entry name" value="CH"/>
    <property type="match status" value="1"/>
</dbReference>
<dbReference type="Gene3D" id="1.10.418.10">
    <property type="entry name" value="Calponin-like domain"/>
    <property type="match status" value="1"/>
</dbReference>
<dbReference type="InterPro" id="IPR050540">
    <property type="entry name" value="F-actin_Monoox_Mical"/>
</dbReference>
<sequence length="676" mass="75207">MEDKKQKRHLPSESYSNDDKRMETQSRVFRRWVNSQLKQTTNGHELEAAVEVFRDVEALLGLAQELANRKASTSDFQPSDGLSTQENAIVLIERLYGHDIAVAVQLACDCFHHTDDASLLPPAQLTLCLDVLWMLAVAAGAGTGPVEEVQTGGTFSGSVDSSTSTLIGQRSKRSSVSSVLPEVEQSYTRTPALDRWLARQDERLLAWCQDVTGSYEGINVCNYTTSWRDGLAFLAIVNQQRPDLFNYKARLEKSPLQNLGLAFHLITKEFAVPRLLETEDLCSLDAIDARSVAIYLTELRSAVENDRKRRNRPSFEICTAAMENLLQVGPNLELDPGVTVTVTTTSSRSSSPTASELTFCSEDASEPENINQLEDSQLTLADFQHSVERNLAWMLSMEERLGNNFQDLQPFFGDKKGEENIVFEDKTAIQEARDITALENSQILDVSSLAEGFLTRLEAARKQFNTHEDLTAHLAKHQATVSRCLRYGHRLVNLVERVQRMSATSRSSTSVDEFNNERSPMEHLRSVQSSEVLLMASVLHARWTNLSKATEMGNQFLANCLLKRQEALLRAVEIQLGKLEWEKRPTGNRAIWVQYSRAEVTTKCQSTPRNVHRSQRGPGAAHAGHRHSGPLRDTGRAGRGLGGPYCRTGDSLESLGRMGSHALRSAAKRPAALASL</sequence>
<evidence type="ECO:0000256" key="1">
    <source>
        <dbReference type="ARBA" id="ARBA00022737"/>
    </source>
</evidence>
<dbReference type="InterPro" id="IPR036872">
    <property type="entry name" value="CH_dom_sf"/>
</dbReference>
<keyword evidence="1" id="KW-0677">Repeat</keyword>
<dbReference type="Pfam" id="PF00307">
    <property type="entry name" value="CH"/>
    <property type="match status" value="1"/>
</dbReference>
<dbReference type="Gene3D" id="1.20.58.60">
    <property type="match status" value="1"/>
</dbReference>
<evidence type="ECO:0000256" key="2">
    <source>
        <dbReference type="ARBA" id="ARBA00023203"/>
    </source>
</evidence>
<name>A0A5K3FI56_MESCO</name>
<dbReference type="PANTHER" id="PTHR23167:SF46">
    <property type="entry name" value="EPS15 HOMOLOGY DOMAIN CONTAINING PROTEIN-BINDING PROTEIN 1, ISOFORM F"/>
    <property type="match status" value="1"/>
</dbReference>
<feature type="domain" description="Calponin-homology (CH)" evidence="4">
    <location>
        <begin position="198"/>
        <end position="304"/>
    </location>
</feature>